<keyword evidence="1" id="KW-0812">Transmembrane</keyword>
<evidence type="ECO:0000313" key="4">
    <source>
        <dbReference type="Proteomes" id="UP000717634"/>
    </source>
</evidence>
<feature type="transmembrane region" description="Helical" evidence="1">
    <location>
        <begin position="59"/>
        <end position="79"/>
    </location>
</feature>
<dbReference type="PANTHER" id="PTHR43592:SF15">
    <property type="entry name" value="CAAX AMINO TERMINAL PROTEASE FAMILY PROTEIN"/>
    <property type="match status" value="1"/>
</dbReference>
<dbReference type="EMBL" id="JAAVTK010000002">
    <property type="protein sequence ID" value="NKI88206.1"/>
    <property type="molecule type" value="Genomic_DNA"/>
</dbReference>
<evidence type="ECO:0000256" key="1">
    <source>
        <dbReference type="SAM" id="Phobius"/>
    </source>
</evidence>
<feature type="transmembrane region" description="Helical" evidence="1">
    <location>
        <begin position="99"/>
        <end position="119"/>
    </location>
</feature>
<proteinExistence type="predicted"/>
<name>A0ABX1HGU9_9BACT</name>
<feature type="transmembrane region" description="Helical" evidence="1">
    <location>
        <begin position="204"/>
        <end position="219"/>
    </location>
</feature>
<dbReference type="InterPro" id="IPR003675">
    <property type="entry name" value="Rce1/LyrA-like_dom"/>
</dbReference>
<feature type="transmembrane region" description="Helical" evidence="1">
    <location>
        <begin position="139"/>
        <end position="160"/>
    </location>
</feature>
<gene>
    <name evidence="3" type="ORF">HBN54_000793</name>
</gene>
<dbReference type="PANTHER" id="PTHR43592">
    <property type="entry name" value="CAAX AMINO TERMINAL PROTEASE"/>
    <property type="match status" value="1"/>
</dbReference>
<feature type="transmembrane region" description="Helical" evidence="1">
    <location>
        <begin position="181"/>
        <end position="198"/>
    </location>
</feature>
<keyword evidence="1" id="KW-0472">Membrane</keyword>
<dbReference type="Proteomes" id="UP000717634">
    <property type="component" value="Unassembled WGS sequence"/>
</dbReference>
<reference evidence="3 4" key="1">
    <citation type="submission" date="2020-03" db="EMBL/GenBank/DDBJ databases">
        <title>Genomic Encyclopedia of Type Strains, Phase IV (KMG-V): Genome sequencing to study the core and pangenomes of soil and plant-associated prokaryotes.</title>
        <authorList>
            <person name="Whitman W."/>
        </authorList>
    </citation>
    <scope>NUCLEOTIDE SEQUENCE [LARGE SCALE GENOMIC DNA]</scope>
    <source>
        <strain evidence="3 4">1B</strain>
    </source>
</reference>
<evidence type="ECO:0000313" key="3">
    <source>
        <dbReference type="EMBL" id="NKI88206.1"/>
    </source>
</evidence>
<evidence type="ECO:0000259" key="2">
    <source>
        <dbReference type="Pfam" id="PF02517"/>
    </source>
</evidence>
<feature type="transmembrane region" description="Helical" evidence="1">
    <location>
        <begin position="34"/>
        <end position="53"/>
    </location>
</feature>
<feature type="domain" description="CAAX prenyl protease 2/Lysostaphin resistance protein A-like" evidence="2">
    <location>
        <begin position="148"/>
        <end position="237"/>
    </location>
</feature>
<keyword evidence="4" id="KW-1185">Reference proteome</keyword>
<accession>A0ABX1HGU9</accession>
<dbReference type="RefSeq" id="WP_168671858.1">
    <property type="nucleotide sequence ID" value="NZ_JAAVTK010000002.1"/>
</dbReference>
<sequence>MLRQAHSAYLNQHVGRRTNMKSTMDNRESQGKTHMIIGVLMAVSFPFIVLLSGPQFPSFLSYGYAKKLIVWIWLLLIYLYAVKIEKQRLLLWADEKQPVLFYFISIISVLGLSFLAGALQPLLSKFGVKAQTSQVVHEMLAYMHAHPVLLVLTCVTAGVVEELIFRGYLIPRLNILFKNSYLPVIFSALLFGAAHIGYGTLINMFVPFLLGLIFGAYYQKYRNIKVLIFCHFFIDFLSLSLGK</sequence>
<keyword evidence="1" id="KW-1133">Transmembrane helix</keyword>
<dbReference type="Pfam" id="PF02517">
    <property type="entry name" value="Rce1-like"/>
    <property type="match status" value="1"/>
</dbReference>
<comment type="caution">
    <text evidence="3">The sequence shown here is derived from an EMBL/GenBank/DDBJ whole genome shotgun (WGS) entry which is preliminary data.</text>
</comment>
<protein>
    <recommendedName>
        <fullName evidence="2">CAAX prenyl protease 2/Lysostaphin resistance protein A-like domain-containing protein</fullName>
    </recommendedName>
</protein>
<organism evidence="3 4">
    <name type="scientific">Hymenobacter artigasi</name>
    <dbReference type="NCBI Taxonomy" id="2719616"/>
    <lineage>
        <taxon>Bacteria</taxon>
        <taxon>Pseudomonadati</taxon>
        <taxon>Bacteroidota</taxon>
        <taxon>Cytophagia</taxon>
        <taxon>Cytophagales</taxon>
        <taxon>Hymenobacteraceae</taxon>
        <taxon>Hymenobacter</taxon>
    </lineage>
</organism>